<dbReference type="STRING" id="6186.A0A183K785"/>
<evidence type="ECO:0000313" key="2">
    <source>
        <dbReference type="EMBL" id="VDP41887.1"/>
    </source>
</evidence>
<keyword evidence="3" id="KW-1185">Reference proteome</keyword>
<name>A0A183K785_9TREM</name>
<dbReference type="Proteomes" id="UP000279833">
    <property type="component" value="Unassembled WGS sequence"/>
</dbReference>
<reference evidence="2 3" key="2">
    <citation type="submission" date="2018-11" db="EMBL/GenBank/DDBJ databases">
        <authorList>
            <consortium name="Pathogen Informatics"/>
        </authorList>
    </citation>
    <scope>NUCLEOTIDE SEQUENCE [LARGE SCALE GENOMIC DNA]</scope>
    <source>
        <strain evidence="2">Dakar</strain>
        <strain evidence="3">Dakar, Senegal</strain>
    </source>
</reference>
<dbReference type="AlphaFoldDB" id="A0A183K785"/>
<dbReference type="EMBL" id="UZAK01034042">
    <property type="protein sequence ID" value="VDP41887.1"/>
    <property type="molecule type" value="Genomic_DNA"/>
</dbReference>
<accession>A0A183K785</accession>
<organism evidence="4">
    <name type="scientific">Schistosoma curassoni</name>
    <dbReference type="NCBI Taxonomy" id="6186"/>
    <lineage>
        <taxon>Eukaryota</taxon>
        <taxon>Metazoa</taxon>
        <taxon>Spiralia</taxon>
        <taxon>Lophotrochozoa</taxon>
        <taxon>Platyhelminthes</taxon>
        <taxon>Trematoda</taxon>
        <taxon>Digenea</taxon>
        <taxon>Strigeidida</taxon>
        <taxon>Schistosomatoidea</taxon>
        <taxon>Schistosomatidae</taxon>
        <taxon>Schistosoma</taxon>
    </lineage>
</organism>
<dbReference type="WBParaSite" id="SCUD_0001086201-mRNA-1">
    <property type="protein sequence ID" value="SCUD_0001086201-mRNA-1"/>
    <property type="gene ID" value="SCUD_0001086201"/>
</dbReference>
<gene>
    <name evidence="2" type="ORF">SCUD_LOCUS10862</name>
</gene>
<evidence type="ECO:0000313" key="3">
    <source>
        <dbReference type="Proteomes" id="UP000279833"/>
    </source>
</evidence>
<protein>
    <submittedName>
        <fullName evidence="4">Transposase</fullName>
    </submittedName>
</protein>
<evidence type="ECO:0000313" key="4">
    <source>
        <dbReference type="WBParaSite" id="SCUD_0001086201-mRNA-1"/>
    </source>
</evidence>
<reference evidence="4" key="1">
    <citation type="submission" date="2016-06" db="UniProtKB">
        <authorList>
            <consortium name="WormBaseParasite"/>
        </authorList>
    </citation>
    <scope>IDENTIFICATION</scope>
</reference>
<feature type="region of interest" description="Disordered" evidence="1">
    <location>
        <begin position="40"/>
        <end position="62"/>
    </location>
</feature>
<feature type="compositionally biased region" description="Basic and acidic residues" evidence="1">
    <location>
        <begin position="44"/>
        <end position="62"/>
    </location>
</feature>
<sequence>MKSNIKADRQKYVEELATTAEKAAREGNMKQLYNTTKKLTGKYSKPERPVKDREGKSTTEIEEQKKNWVEHFEELLNRLAPLNPPDIEAAHTDLPIDVTSLTTE</sequence>
<evidence type="ECO:0000256" key="1">
    <source>
        <dbReference type="SAM" id="MobiDB-lite"/>
    </source>
</evidence>
<proteinExistence type="predicted"/>